<comment type="similarity">
    <text evidence="7">Belongs to the TRAFAC class OBG-HflX-like GTPase superfamily. OBG GTPase family. NOG subfamily.</text>
</comment>
<feature type="region of interest" description="Disordered" evidence="8">
    <location>
        <begin position="494"/>
        <end position="517"/>
    </location>
</feature>
<feature type="compositionally biased region" description="Basic residues" evidence="8">
    <location>
        <begin position="656"/>
        <end position="667"/>
    </location>
</feature>
<gene>
    <name evidence="10" type="ORF">D9757_002256</name>
</gene>
<dbReference type="InterPro" id="IPR006073">
    <property type="entry name" value="GTP-bd"/>
</dbReference>
<keyword evidence="4" id="KW-0547">Nucleotide-binding</keyword>
<proteinExistence type="inferred from homology"/>
<name>A0A8H5MG26_9AGAR</name>
<feature type="domain" description="OBG-type G" evidence="9">
    <location>
        <begin position="169"/>
        <end position="341"/>
    </location>
</feature>
<dbReference type="OrthoDB" id="415015at2759"/>
<evidence type="ECO:0000256" key="1">
    <source>
        <dbReference type="ARBA" id="ARBA00002889"/>
    </source>
</evidence>
<evidence type="ECO:0000313" key="10">
    <source>
        <dbReference type="EMBL" id="KAF5392574.1"/>
    </source>
</evidence>
<evidence type="ECO:0000256" key="2">
    <source>
        <dbReference type="ARBA" id="ARBA00004604"/>
    </source>
</evidence>
<organism evidence="10 11">
    <name type="scientific">Collybiopsis confluens</name>
    <dbReference type="NCBI Taxonomy" id="2823264"/>
    <lineage>
        <taxon>Eukaryota</taxon>
        <taxon>Fungi</taxon>
        <taxon>Dikarya</taxon>
        <taxon>Basidiomycota</taxon>
        <taxon>Agaricomycotina</taxon>
        <taxon>Agaricomycetes</taxon>
        <taxon>Agaricomycetidae</taxon>
        <taxon>Agaricales</taxon>
        <taxon>Marasmiineae</taxon>
        <taxon>Omphalotaceae</taxon>
        <taxon>Collybiopsis</taxon>
    </lineage>
</organism>
<dbReference type="InterPro" id="IPR010674">
    <property type="entry name" value="NOG1_Rossman_fold_dom"/>
</dbReference>
<dbReference type="PIRSF" id="PIRSF038919">
    <property type="entry name" value="NOG1"/>
    <property type="match status" value="1"/>
</dbReference>
<feature type="compositionally biased region" description="Acidic residues" evidence="8">
    <location>
        <begin position="558"/>
        <end position="569"/>
    </location>
</feature>
<reference evidence="10 11" key="1">
    <citation type="journal article" date="2020" name="ISME J.">
        <title>Uncovering the hidden diversity of litter-decomposition mechanisms in mushroom-forming fungi.</title>
        <authorList>
            <person name="Floudas D."/>
            <person name="Bentzer J."/>
            <person name="Ahren D."/>
            <person name="Johansson T."/>
            <person name="Persson P."/>
            <person name="Tunlid A."/>
        </authorList>
    </citation>
    <scope>NUCLEOTIDE SEQUENCE [LARGE SCALE GENOMIC DNA]</scope>
    <source>
        <strain evidence="10 11">CBS 406.79</strain>
    </source>
</reference>
<dbReference type="InterPro" id="IPR031167">
    <property type="entry name" value="G_OBG"/>
</dbReference>
<dbReference type="CDD" id="cd01897">
    <property type="entry name" value="NOG"/>
    <property type="match status" value="1"/>
</dbReference>
<feature type="compositionally biased region" description="Acidic residues" evidence="8">
    <location>
        <begin position="467"/>
        <end position="480"/>
    </location>
</feature>
<keyword evidence="11" id="KW-1185">Reference proteome</keyword>
<evidence type="ECO:0000256" key="5">
    <source>
        <dbReference type="ARBA" id="ARBA00023134"/>
    </source>
</evidence>
<protein>
    <recommendedName>
        <fullName evidence="7">Nucleolar GTP-binding protein 1</fullName>
    </recommendedName>
</protein>
<dbReference type="InterPro" id="IPR041623">
    <property type="entry name" value="NOG1_N"/>
</dbReference>
<dbReference type="AlphaFoldDB" id="A0A8H5MG26"/>
<dbReference type="FunFam" id="3.40.50.300:FF:000496">
    <property type="entry name" value="Nucleolar GTP-binding protein 1"/>
    <property type="match status" value="1"/>
</dbReference>
<dbReference type="GO" id="GO:0005525">
    <property type="term" value="F:GTP binding"/>
    <property type="evidence" value="ECO:0007669"/>
    <property type="project" value="UniProtKB-KW"/>
</dbReference>
<dbReference type="Gene3D" id="3.40.50.300">
    <property type="entry name" value="P-loop containing nucleotide triphosphate hydrolases"/>
    <property type="match status" value="1"/>
</dbReference>
<dbReference type="EMBL" id="JAACJN010000005">
    <property type="protein sequence ID" value="KAF5392574.1"/>
    <property type="molecule type" value="Genomic_DNA"/>
</dbReference>
<evidence type="ECO:0000256" key="6">
    <source>
        <dbReference type="ARBA" id="ARBA00023242"/>
    </source>
</evidence>
<feature type="region of interest" description="Disordered" evidence="8">
    <location>
        <begin position="547"/>
        <end position="673"/>
    </location>
</feature>
<dbReference type="SUPFAM" id="SSF52540">
    <property type="entry name" value="P-loop containing nucleoside triphosphate hydrolases"/>
    <property type="match status" value="1"/>
</dbReference>
<dbReference type="GO" id="GO:0005730">
    <property type="term" value="C:nucleolus"/>
    <property type="evidence" value="ECO:0007669"/>
    <property type="project" value="UniProtKB-SubCell"/>
</dbReference>
<dbReference type="Proteomes" id="UP000518752">
    <property type="component" value="Unassembled WGS sequence"/>
</dbReference>
<comment type="subcellular location">
    <subcellularLocation>
        <location evidence="2 7">Nucleus</location>
        <location evidence="2 7">Nucleolus</location>
    </subcellularLocation>
</comment>
<dbReference type="PROSITE" id="PS51710">
    <property type="entry name" value="G_OBG"/>
    <property type="match status" value="1"/>
</dbReference>
<dbReference type="PRINTS" id="PR00326">
    <property type="entry name" value="GTP1OBG"/>
</dbReference>
<feature type="region of interest" description="Disordered" evidence="8">
    <location>
        <begin position="461"/>
        <end position="480"/>
    </location>
</feature>
<dbReference type="Gene3D" id="1.20.120.1190">
    <property type="match status" value="1"/>
</dbReference>
<dbReference type="InterPro" id="IPR027417">
    <property type="entry name" value="P-loop_NTPase"/>
</dbReference>
<dbReference type="Pfam" id="PF17835">
    <property type="entry name" value="NOG1_N"/>
    <property type="match status" value="1"/>
</dbReference>
<feature type="compositionally biased region" description="Basic residues" evidence="8">
    <location>
        <begin position="494"/>
        <end position="508"/>
    </location>
</feature>
<dbReference type="InterPro" id="IPR024926">
    <property type="entry name" value="NOG1"/>
</dbReference>
<evidence type="ECO:0000313" key="11">
    <source>
        <dbReference type="Proteomes" id="UP000518752"/>
    </source>
</evidence>
<dbReference type="Pfam" id="PF08155">
    <property type="entry name" value="NOGCT"/>
    <property type="match status" value="1"/>
</dbReference>
<evidence type="ECO:0000256" key="3">
    <source>
        <dbReference type="ARBA" id="ARBA00022517"/>
    </source>
</evidence>
<dbReference type="GO" id="GO:1902626">
    <property type="term" value="P:assembly of large subunit precursor of preribosome"/>
    <property type="evidence" value="ECO:0007669"/>
    <property type="project" value="UniProtKB-ARBA"/>
</dbReference>
<keyword evidence="3 7" id="KW-0690">Ribosome biogenesis</keyword>
<accession>A0A8H5MG26</accession>
<evidence type="ECO:0000256" key="8">
    <source>
        <dbReference type="SAM" id="MobiDB-lite"/>
    </source>
</evidence>
<dbReference type="InterPro" id="IPR012973">
    <property type="entry name" value="NOG_C"/>
</dbReference>
<comment type="function">
    <text evidence="1 7">Involved in the biogenesis of the 60S ribosomal subunit.</text>
</comment>
<evidence type="ECO:0000259" key="9">
    <source>
        <dbReference type="PROSITE" id="PS51710"/>
    </source>
</evidence>
<comment type="caution">
    <text evidence="10">The sequence shown here is derived from an EMBL/GenBank/DDBJ whole genome shotgun (WGS) entry which is preliminary data.</text>
</comment>
<dbReference type="PANTHER" id="PTHR45759">
    <property type="entry name" value="NUCLEOLAR GTP-BINDING PROTEIN 1"/>
    <property type="match status" value="1"/>
</dbReference>
<evidence type="ECO:0000256" key="7">
    <source>
        <dbReference type="PIRNR" id="PIRNR038919"/>
    </source>
</evidence>
<keyword evidence="5" id="KW-0342">GTP-binding</keyword>
<dbReference type="FunFam" id="1.20.120.1190:FF:000001">
    <property type="entry name" value="Nucleolar GTP-binding protein 1"/>
    <property type="match status" value="1"/>
</dbReference>
<evidence type="ECO:0000256" key="4">
    <source>
        <dbReference type="ARBA" id="ARBA00022741"/>
    </source>
</evidence>
<dbReference type="Pfam" id="PF06858">
    <property type="entry name" value="NOG1"/>
    <property type="match status" value="1"/>
</dbReference>
<sequence>MSTSGLKAIAPVPTAADFLDIVLSKTQRKTPTVIHKNFKISRIRNFYMRKVKFTQDSFDEKLGAILTEFPMLDDLHPFLSSLLNVLYDKNHYKLALGQLRTARHLIDQVAKDYVRLLKFGDSLYRCKQLKKAALGRMATVMRRQKDPLAYLEQVRQHISRLPAIDPNTRTLLICGYPNVGKSSFINKVTRADVEVQPYAFTTKSLFVGHLDYKYLRWQVIDTPGILDHPLEEMNTIEMQSITALAHLKSCVLYFMDLSEQCGYTVEAQCKLFHSIKPLFNGKPTLLVINKIDVTRLEDLDADTRALVQDIIDSEDVQCVPVSCYSEEGVMDLKNKACDALLAARVENKIKGSKINTIINRIHVAQPKARDDMVRPPFIPDAVKERKKYDKDDPDRKKLLKDVEVEEGGAGVFNINLRQDYILANQEWKMDIIPEIMDGKNVADFIDPDIAEKLEALEREEEKLEAEGFYDSDDEDLPDSDDELLASQAREALKHKIHSQSLKKSKKNHAPLPRTAGLRTLSEMTDALTKAGLNPSRITERAQILAKAAGAKRKRANDDREDGDIDMEDVEGAREGEEGWMDVDEKEAPQLKRVKGNNSGSAVAPLNKRAPRTNRQLMGMRDEGQASKAIKLRNFGQRPRNYQAKAGEADRVIQTKMPKHLFAGKRKSGKTDRR</sequence>
<keyword evidence="6 7" id="KW-0539">Nucleus</keyword>